<name>A0A438ID92_VITVI</name>
<dbReference type="EMBL" id="QGNW01000119">
    <property type="protein sequence ID" value="RVW94703.1"/>
    <property type="molecule type" value="Genomic_DNA"/>
</dbReference>
<reference evidence="1 2" key="1">
    <citation type="journal article" date="2018" name="PLoS Genet.">
        <title>Population sequencing reveals clonal diversity and ancestral inbreeding in the grapevine cultivar Chardonnay.</title>
        <authorList>
            <person name="Roach M.J."/>
            <person name="Johnson D.L."/>
            <person name="Bohlmann J."/>
            <person name="van Vuuren H.J."/>
            <person name="Jones S.J."/>
            <person name="Pretorius I.S."/>
            <person name="Schmidt S.A."/>
            <person name="Borneman A.R."/>
        </authorList>
    </citation>
    <scope>NUCLEOTIDE SEQUENCE [LARGE SCALE GENOMIC DNA]</scope>
    <source>
        <strain evidence="2">cv. Chardonnay</strain>
        <tissue evidence="1">Leaf</tissue>
    </source>
</reference>
<gene>
    <name evidence="1" type="ORF">CK203_029792</name>
</gene>
<evidence type="ECO:0000313" key="1">
    <source>
        <dbReference type="EMBL" id="RVW94703.1"/>
    </source>
</evidence>
<protein>
    <submittedName>
        <fullName evidence="1">Uncharacterized protein</fullName>
    </submittedName>
</protein>
<sequence>MGVSIMACTFNQLLDSQILIGPVVSMMIEGPPKASMFFLVLALSHGVHPSKRLLQDPTLCLDAKQWLMRQQS</sequence>
<dbReference type="Proteomes" id="UP000288805">
    <property type="component" value="Unassembled WGS sequence"/>
</dbReference>
<proteinExistence type="predicted"/>
<dbReference type="AlphaFoldDB" id="A0A438ID92"/>
<evidence type="ECO:0000313" key="2">
    <source>
        <dbReference type="Proteomes" id="UP000288805"/>
    </source>
</evidence>
<accession>A0A438ID92</accession>
<organism evidence="1 2">
    <name type="scientific">Vitis vinifera</name>
    <name type="common">Grape</name>
    <dbReference type="NCBI Taxonomy" id="29760"/>
    <lineage>
        <taxon>Eukaryota</taxon>
        <taxon>Viridiplantae</taxon>
        <taxon>Streptophyta</taxon>
        <taxon>Embryophyta</taxon>
        <taxon>Tracheophyta</taxon>
        <taxon>Spermatophyta</taxon>
        <taxon>Magnoliopsida</taxon>
        <taxon>eudicotyledons</taxon>
        <taxon>Gunneridae</taxon>
        <taxon>Pentapetalae</taxon>
        <taxon>rosids</taxon>
        <taxon>Vitales</taxon>
        <taxon>Vitaceae</taxon>
        <taxon>Viteae</taxon>
        <taxon>Vitis</taxon>
    </lineage>
</organism>
<comment type="caution">
    <text evidence="1">The sequence shown here is derived from an EMBL/GenBank/DDBJ whole genome shotgun (WGS) entry which is preliminary data.</text>
</comment>